<sequence length="181" mass="20891">MADTAVLRRMLQPNIIIPLQDHYNDKKKLLLQEPQADDSCIEIHNVPADSIVIDLDRAFSNQGLFCGSQGECKRADYLLISEQTEKILFIELKQSSSGKSGIIKQLQGSLCAFEYCQIIAREFFHEAEFLQSYQQRFIAFTHTTSRSRKTEVEREVVRHGTPQQPLMIRYTRTFQFNQMAA</sequence>
<reference evidence="1" key="1">
    <citation type="submission" date="2020-01" db="EMBL/GenBank/DDBJ databases">
        <authorList>
            <person name="Meier V. D."/>
            <person name="Meier V D."/>
        </authorList>
    </citation>
    <scope>NUCLEOTIDE SEQUENCE</scope>
    <source>
        <strain evidence="1">HLG_WM_MAG_09</strain>
    </source>
</reference>
<accession>A0A6S6SU63</accession>
<proteinExistence type="predicted"/>
<name>A0A6S6SU63_9GAMM</name>
<dbReference type="EMBL" id="CACVAT010000097">
    <property type="protein sequence ID" value="CAA6806528.1"/>
    <property type="molecule type" value="Genomic_DNA"/>
</dbReference>
<organism evidence="1">
    <name type="scientific">uncultured Thiotrichaceae bacterium</name>
    <dbReference type="NCBI Taxonomy" id="298394"/>
    <lineage>
        <taxon>Bacteria</taxon>
        <taxon>Pseudomonadati</taxon>
        <taxon>Pseudomonadota</taxon>
        <taxon>Gammaproteobacteria</taxon>
        <taxon>Thiotrichales</taxon>
        <taxon>Thiotrichaceae</taxon>
        <taxon>environmental samples</taxon>
    </lineage>
</organism>
<dbReference type="AlphaFoldDB" id="A0A6S6SU63"/>
<evidence type="ECO:0000313" key="1">
    <source>
        <dbReference type="EMBL" id="CAA6806528.1"/>
    </source>
</evidence>
<gene>
    <name evidence="1" type="ORF">HELGO_WM31112</name>
</gene>
<protein>
    <submittedName>
        <fullName evidence="1">Uncharacterized protein</fullName>
    </submittedName>
</protein>